<dbReference type="InterPro" id="IPR051465">
    <property type="entry name" value="Cell_Envelope_Struct_Comp"/>
</dbReference>
<dbReference type="EMBL" id="JAMZMM010000080">
    <property type="protein sequence ID" value="MCP2728889.1"/>
    <property type="molecule type" value="Genomic_DNA"/>
</dbReference>
<dbReference type="InterPro" id="IPR038673">
    <property type="entry name" value="OprB_sf"/>
</dbReference>
<dbReference type="GO" id="GO:0016020">
    <property type="term" value="C:membrane"/>
    <property type="evidence" value="ECO:0007669"/>
    <property type="project" value="InterPro"/>
</dbReference>
<dbReference type="PANTHER" id="PTHR43308:SF1">
    <property type="entry name" value="OUTER MEMBRANE PROTEIN ALPHA"/>
    <property type="match status" value="1"/>
</dbReference>
<evidence type="ECO:0000256" key="2">
    <source>
        <dbReference type="RuleBase" id="RU363072"/>
    </source>
</evidence>
<dbReference type="InterPro" id="IPR007049">
    <property type="entry name" value="Carb-sel_porin_OprB"/>
</dbReference>
<feature type="domain" description="SLH" evidence="5">
    <location>
        <begin position="96"/>
        <end position="160"/>
    </location>
</feature>
<feature type="coiled-coil region" evidence="3">
    <location>
        <begin position="170"/>
        <end position="204"/>
    </location>
</feature>
<dbReference type="Proteomes" id="UP001204953">
    <property type="component" value="Unassembled WGS sequence"/>
</dbReference>
<evidence type="ECO:0000256" key="3">
    <source>
        <dbReference type="SAM" id="Coils"/>
    </source>
</evidence>
<evidence type="ECO:0000256" key="4">
    <source>
        <dbReference type="SAM" id="MobiDB-lite"/>
    </source>
</evidence>
<dbReference type="PANTHER" id="PTHR43308">
    <property type="entry name" value="OUTER MEMBRANE PROTEIN ALPHA-RELATED"/>
    <property type="match status" value="1"/>
</dbReference>
<feature type="region of interest" description="Disordered" evidence="4">
    <location>
        <begin position="47"/>
        <end position="66"/>
    </location>
</feature>
<gene>
    <name evidence="6" type="ORF">NJ959_10500</name>
</gene>
<name>A0AAE3GRE9_9CYAN</name>
<dbReference type="Gene3D" id="2.40.160.180">
    <property type="entry name" value="Carbohydrate-selective porin OprB"/>
    <property type="match status" value="1"/>
</dbReference>
<dbReference type="Pfam" id="PF00395">
    <property type="entry name" value="SLH"/>
    <property type="match status" value="1"/>
</dbReference>
<organism evidence="6 7">
    <name type="scientific">Limnofasciculus baicalensis BBK-W-15</name>
    <dbReference type="NCBI Taxonomy" id="2699891"/>
    <lineage>
        <taxon>Bacteria</taxon>
        <taxon>Bacillati</taxon>
        <taxon>Cyanobacteriota</taxon>
        <taxon>Cyanophyceae</taxon>
        <taxon>Coleofasciculales</taxon>
        <taxon>Coleofasciculaceae</taxon>
        <taxon>Limnofasciculus</taxon>
        <taxon>Limnofasciculus baicalensis</taxon>
    </lineage>
</organism>
<comment type="caution">
    <text evidence="6">The sequence shown here is derived from an EMBL/GenBank/DDBJ whole genome shotgun (WGS) entry which is preliminary data.</text>
</comment>
<dbReference type="Pfam" id="PF04966">
    <property type="entry name" value="OprB"/>
    <property type="match status" value="1"/>
</dbReference>
<dbReference type="GO" id="GO:0008643">
    <property type="term" value="P:carbohydrate transport"/>
    <property type="evidence" value="ECO:0007669"/>
    <property type="project" value="InterPro"/>
</dbReference>
<dbReference type="InterPro" id="IPR001119">
    <property type="entry name" value="SLH_dom"/>
</dbReference>
<proteinExistence type="inferred from homology"/>
<keyword evidence="3" id="KW-0175">Coiled coil</keyword>
<evidence type="ECO:0000256" key="1">
    <source>
        <dbReference type="ARBA" id="ARBA00008769"/>
    </source>
</evidence>
<evidence type="ECO:0000313" key="7">
    <source>
        <dbReference type="Proteomes" id="UP001204953"/>
    </source>
</evidence>
<keyword evidence="7" id="KW-1185">Reference proteome</keyword>
<dbReference type="InterPro" id="IPR047684">
    <property type="entry name" value="Por_som-like"/>
</dbReference>
<evidence type="ECO:0000259" key="5">
    <source>
        <dbReference type="PROSITE" id="PS51272"/>
    </source>
</evidence>
<sequence>MMMNDAIRWQVWATTPVTFLMSLLVSNGVVNTLPAYASSITEAQSTEEITTSTTLPENHVESSPNLPILDNLTSVADLSSTGGEIDSNQSISQVTNVTQLRDVSPGDWAFEALRSLVERYGCIAGYPDGNYRGNRAMTRYEFAAGLNSCLQQIERIIQTGDKGTVSSPDLSTLQRLIDEFKTELASLGSQVDKLEGRVAFLEDRQFSTTTKLSGLVWMNITSASANDDVRVEAISAASPDVRFAGRGTDGKPLVQKADNPNITMSTLTFLTLNTSFTGKDLLVTQLAAGNGLSPANQFASAGLFNSFGTPFLDQTAGPNNGATEVVIRDLFYQFPVGDRVKLVVGPRVNWHRFFDDNSFTFFLTGGSSFNSNGTTVYDPIDRGSGVVALVNLGEKLQLNMGYLGENNEFLPSAFGFNTSSNPSKGLFSGTNVITAELTYKPTPRANIRLSYSHITLDNNGGVVSGEPIYGVADDGFGGRIKPADVNAFGVNFDWLISSKIGIFGRYGYATTDIDPSTPGISGGNINSQSIQFGLGFRDLGKEGALATVSFLVPFDILKGRKFLVAGGGDGGTQYEVEATYYYPLTNNIAIVPAFYLIGNPNNFDSNPTIYVGNLRAQFSF</sequence>
<dbReference type="PROSITE" id="PS51272">
    <property type="entry name" value="SLH"/>
    <property type="match status" value="1"/>
</dbReference>
<reference evidence="6" key="1">
    <citation type="submission" date="2022-06" db="EMBL/GenBank/DDBJ databases">
        <title>New cyanobacteria of genus Symplocastrum in benthos of Lake Baikal.</title>
        <authorList>
            <person name="Sorokovikova E."/>
            <person name="Tikhonova I."/>
            <person name="Krasnopeev A."/>
            <person name="Evseev P."/>
            <person name="Gladkikh A."/>
            <person name="Belykh O."/>
        </authorList>
    </citation>
    <scope>NUCLEOTIDE SEQUENCE</scope>
    <source>
        <strain evidence="6">BBK-W-15</strain>
    </source>
</reference>
<dbReference type="AlphaFoldDB" id="A0AAE3GRE9"/>
<protein>
    <submittedName>
        <fullName evidence="6">Iron uptake porin</fullName>
    </submittedName>
</protein>
<dbReference type="NCBIfam" id="NF033921">
    <property type="entry name" value="por_somb"/>
    <property type="match status" value="1"/>
</dbReference>
<evidence type="ECO:0000313" key="6">
    <source>
        <dbReference type="EMBL" id="MCP2728889.1"/>
    </source>
</evidence>
<dbReference type="RefSeq" id="WP_254011678.1">
    <property type="nucleotide sequence ID" value="NZ_JAMZMM010000080.1"/>
</dbReference>
<accession>A0AAE3GRE9</accession>
<dbReference type="GO" id="GO:0015288">
    <property type="term" value="F:porin activity"/>
    <property type="evidence" value="ECO:0007669"/>
    <property type="project" value="InterPro"/>
</dbReference>
<comment type="similarity">
    <text evidence="1 2">Belongs to the OprB family.</text>
</comment>